<sequence length="230" mass="26856">MHHMSDCYGEKSISFLKDSLKFRAIDDPPPAKNRLIIQTSELRYMYISSKITENRTKLLKLRAIIKNENRTKLLKLRAIIKNEKKDDKIKKQKKHKQEKTKGIKNRAKNSKLLPLSLELFKIVSLTVKGTFLRHRFVLSALLHVEFSHGTTCTTQLFGILYSDKRDLSDKIRPPKIQRCRSTGGTVEQVERRGDRDLYKREKIHTRSETRNYLTTLLDPDLDTICYAIPC</sequence>
<name>A0A915HL48_ROMCU</name>
<proteinExistence type="predicted"/>
<evidence type="ECO:0000313" key="2">
    <source>
        <dbReference type="WBParaSite" id="nRc.2.0.1.t02067-RA"/>
    </source>
</evidence>
<organism evidence="1 2">
    <name type="scientific">Romanomermis culicivorax</name>
    <name type="common">Nematode worm</name>
    <dbReference type="NCBI Taxonomy" id="13658"/>
    <lineage>
        <taxon>Eukaryota</taxon>
        <taxon>Metazoa</taxon>
        <taxon>Ecdysozoa</taxon>
        <taxon>Nematoda</taxon>
        <taxon>Enoplea</taxon>
        <taxon>Dorylaimia</taxon>
        <taxon>Mermithida</taxon>
        <taxon>Mermithoidea</taxon>
        <taxon>Mermithidae</taxon>
        <taxon>Romanomermis</taxon>
    </lineage>
</organism>
<dbReference type="AlphaFoldDB" id="A0A915HL48"/>
<evidence type="ECO:0000313" key="1">
    <source>
        <dbReference type="Proteomes" id="UP000887565"/>
    </source>
</evidence>
<dbReference type="WBParaSite" id="nRc.2.0.1.t02067-RA">
    <property type="protein sequence ID" value="nRc.2.0.1.t02067-RA"/>
    <property type="gene ID" value="nRc.2.0.1.g02067"/>
</dbReference>
<reference evidence="2" key="1">
    <citation type="submission" date="2022-11" db="UniProtKB">
        <authorList>
            <consortium name="WormBaseParasite"/>
        </authorList>
    </citation>
    <scope>IDENTIFICATION</scope>
</reference>
<protein>
    <submittedName>
        <fullName evidence="2">Uncharacterized protein</fullName>
    </submittedName>
</protein>
<dbReference type="Proteomes" id="UP000887565">
    <property type="component" value="Unplaced"/>
</dbReference>
<accession>A0A915HL48</accession>
<keyword evidence="1" id="KW-1185">Reference proteome</keyword>